<dbReference type="RefSeq" id="WP_090156950.1">
    <property type="nucleotide sequence ID" value="NZ_FNAN01000024.1"/>
</dbReference>
<sequence>MKKLHNKFVIIPLLLACMVFSCKDLTELNENPNGVAPESVNPNLVLPTVLTEAAKLYVNLGYQDIAGVVQHTQKDAWSSGHNDYDWGGDQSWNAYYDVLRNNDLVYQRAIQTNFEFHQGVSLVMKSFMFGLITDLWGDAPYTNALKGEAGATTDILPTFDSQDVIYEGIIADLEKANTLLSKPKADYQGIVDNVDVYYGGDPAKWRKMANSLLLRYYMRISAKKPDVAKAGIEKIVANAANYPIITSNADDATMGFPGNSEADSWPANTVIDASGSNYRRIKMCATFVDRLQTLKDPRLGIWANKVEVPLVVDPTQPAGTDKIVDGKRILSPDKVKNTQVDTDPEYVGLPPSFSALPSAYNLNPTPGQTSFNPHVSFLNNIYKAAKGPLLRARLISAAEVNFILAEAALKGWAAGVAKDRYEAGVKASMETWTVGDKYAAYIATPGVAFDNTLKQVVEQKWIASWTAATEAWFDFRRTGLPALKAGPAAKREVLPVRFYYMQDELRINKTNAEAAVSKLELTSFSQADNGNSAWSKQWLLQGTGKPW</sequence>
<keyword evidence="3" id="KW-1185">Reference proteome</keyword>
<dbReference type="AlphaFoldDB" id="A0A1G7XMS1"/>
<evidence type="ECO:0000313" key="3">
    <source>
        <dbReference type="Proteomes" id="UP000198748"/>
    </source>
</evidence>
<feature type="signal peptide" evidence="1">
    <location>
        <begin position="1"/>
        <end position="21"/>
    </location>
</feature>
<reference evidence="3" key="1">
    <citation type="submission" date="2016-10" db="EMBL/GenBank/DDBJ databases">
        <authorList>
            <person name="Varghese N."/>
            <person name="Submissions S."/>
        </authorList>
    </citation>
    <scope>NUCLEOTIDE SEQUENCE [LARGE SCALE GENOMIC DNA]</scope>
    <source>
        <strain evidence="3">DSM 25329</strain>
    </source>
</reference>
<organism evidence="2 3">
    <name type="scientific">Dyadobacter soli</name>
    <dbReference type="NCBI Taxonomy" id="659014"/>
    <lineage>
        <taxon>Bacteria</taxon>
        <taxon>Pseudomonadati</taxon>
        <taxon>Bacteroidota</taxon>
        <taxon>Cytophagia</taxon>
        <taxon>Cytophagales</taxon>
        <taxon>Spirosomataceae</taxon>
        <taxon>Dyadobacter</taxon>
    </lineage>
</organism>
<dbReference type="InterPro" id="IPR041662">
    <property type="entry name" value="SusD-like_2"/>
</dbReference>
<keyword evidence="1" id="KW-0732">Signal</keyword>
<dbReference type="Gene3D" id="1.25.40.390">
    <property type="match status" value="1"/>
</dbReference>
<evidence type="ECO:0000256" key="1">
    <source>
        <dbReference type="SAM" id="SignalP"/>
    </source>
</evidence>
<accession>A0A1G7XMS1</accession>
<name>A0A1G7XMS1_9BACT</name>
<dbReference type="PROSITE" id="PS51257">
    <property type="entry name" value="PROKAR_LIPOPROTEIN"/>
    <property type="match status" value="1"/>
</dbReference>
<protein>
    <submittedName>
        <fullName evidence="2">Starch-binding associating with outer membrane</fullName>
    </submittedName>
</protein>
<proteinExistence type="predicted"/>
<dbReference type="STRING" id="659014.SAMN04487996_12451"/>
<dbReference type="Pfam" id="PF12771">
    <property type="entry name" value="SusD-like_2"/>
    <property type="match status" value="2"/>
</dbReference>
<dbReference type="InterPro" id="IPR011990">
    <property type="entry name" value="TPR-like_helical_dom_sf"/>
</dbReference>
<evidence type="ECO:0000313" key="2">
    <source>
        <dbReference type="EMBL" id="SDG85343.1"/>
    </source>
</evidence>
<dbReference type="SUPFAM" id="SSF48452">
    <property type="entry name" value="TPR-like"/>
    <property type="match status" value="1"/>
</dbReference>
<feature type="chain" id="PRO_5011574682" evidence="1">
    <location>
        <begin position="22"/>
        <end position="547"/>
    </location>
</feature>
<dbReference type="Proteomes" id="UP000198748">
    <property type="component" value="Unassembled WGS sequence"/>
</dbReference>
<dbReference type="OrthoDB" id="843771at2"/>
<gene>
    <name evidence="2" type="ORF">SAMN04487996_12451</name>
</gene>
<dbReference type="EMBL" id="FNAN01000024">
    <property type="protein sequence ID" value="SDG85343.1"/>
    <property type="molecule type" value="Genomic_DNA"/>
</dbReference>